<dbReference type="Pfam" id="PF20167">
    <property type="entry name" value="Transposase_32"/>
    <property type="match status" value="1"/>
</dbReference>
<feature type="region of interest" description="Disordered" evidence="1">
    <location>
        <begin position="189"/>
        <end position="213"/>
    </location>
</feature>
<feature type="compositionally biased region" description="Polar residues" evidence="1">
    <location>
        <begin position="190"/>
        <end position="208"/>
    </location>
</feature>
<dbReference type="Gramene" id="PGSC0003DMT400097383">
    <property type="protein sequence ID" value="PGSC0003DMT400097383"/>
    <property type="gene ID" value="PGSC0003DMG400046954"/>
</dbReference>
<name>M1E0I1_SOLTU</name>
<evidence type="ECO:0000256" key="1">
    <source>
        <dbReference type="SAM" id="MobiDB-lite"/>
    </source>
</evidence>
<dbReference type="HOGENOM" id="CLU_1063217_0_0_1"/>
<feature type="domain" description="Putative plant transposon protein" evidence="2">
    <location>
        <begin position="27"/>
        <end position="90"/>
    </location>
</feature>
<feature type="region of interest" description="Disordered" evidence="1">
    <location>
        <begin position="236"/>
        <end position="262"/>
    </location>
</feature>
<reference evidence="3" key="2">
    <citation type="submission" date="2015-06" db="UniProtKB">
        <authorList>
            <consortium name="EnsemblPlants"/>
        </authorList>
    </citation>
    <scope>IDENTIFICATION</scope>
    <source>
        <strain evidence="3">DM1-3 516 R44</strain>
    </source>
</reference>
<protein>
    <recommendedName>
        <fullName evidence="2">Putative plant transposon protein domain-containing protein</fullName>
    </recommendedName>
</protein>
<sequence>MAQTPGIYGEEIVREFYASYVATLPGVSPTKVDNQLTWDRAVMVAALLAGLEIDFAGILLAEIHERAFKTSTTYPFQCLIFQLCRDSEVPIWHFDRLIHTTRTLDIGLIRDEANVAAPWREPHVEVPPLGTDPADTVKQAQGDDPIIPGHTDIVPASSSQDAKRILPAQEKAKGIAINEDAAISREKATKLSTTGGKDKSNMATSNRRTTIRDPNVPSWARGFCAAIHVFLEDSHVETPSGSGTVIPPIEAPSTDAQTQSDP</sequence>
<dbReference type="Proteomes" id="UP000011115">
    <property type="component" value="Unassembled WGS sequence"/>
</dbReference>
<accession>M1E0I1</accession>
<keyword evidence="4" id="KW-1185">Reference proteome</keyword>
<organism evidence="3 4">
    <name type="scientific">Solanum tuberosum</name>
    <name type="common">Potato</name>
    <dbReference type="NCBI Taxonomy" id="4113"/>
    <lineage>
        <taxon>Eukaryota</taxon>
        <taxon>Viridiplantae</taxon>
        <taxon>Streptophyta</taxon>
        <taxon>Embryophyta</taxon>
        <taxon>Tracheophyta</taxon>
        <taxon>Spermatophyta</taxon>
        <taxon>Magnoliopsida</taxon>
        <taxon>eudicotyledons</taxon>
        <taxon>Gunneridae</taxon>
        <taxon>Pentapetalae</taxon>
        <taxon>asterids</taxon>
        <taxon>lamiids</taxon>
        <taxon>Solanales</taxon>
        <taxon>Solanaceae</taxon>
        <taxon>Solanoideae</taxon>
        <taxon>Solaneae</taxon>
        <taxon>Solanum</taxon>
    </lineage>
</organism>
<dbReference type="AlphaFoldDB" id="M1E0I1"/>
<proteinExistence type="predicted"/>
<dbReference type="PaxDb" id="4113-PGSC0003DMT400097383"/>
<evidence type="ECO:0000313" key="4">
    <source>
        <dbReference type="Proteomes" id="UP000011115"/>
    </source>
</evidence>
<reference evidence="4" key="1">
    <citation type="journal article" date="2011" name="Nature">
        <title>Genome sequence and analysis of the tuber crop potato.</title>
        <authorList>
            <consortium name="The Potato Genome Sequencing Consortium"/>
        </authorList>
    </citation>
    <scope>NUCLEOTIDE SEQUENCE [LARGE SCALE GENOMIC DNA]</scope>
    <source>
        <strain evidence="4">cv. DM1-3 516 R44</strain>
    </source>
</reference>
<evidence type="ECO:0000313" key="3">
    <source>
        <dbReference type="EnsemblPlants" id="PGSC0003DMT400097383"/>
    </source>
</evidence>
<evidence type="ECO:0000259" key="2">
    <source>
        <dbReference type="Pfam" id="PF20167"/>
    </source>
</evidence>
<dbReference type="InterPro" id="IPR046796">
    <property type="entry name" value="Transposase_32_dom"/>
</dbReference>
<dbReference type="InParanoid" id="M1E0I1"/>
<dbReference type="EnsemblPlants" id="PGSC0003DMT400097383">
    <property type="protein sequence ID" value="PGSC0003DMT400097383"/>
    <property type="gene ID" value="PGSC0003DMG400046954"/>
</dbReference>